<dbReference type="EMBL" id="FNNZ01000035">
    <property type="protein sequence ID" value="SDX54424.1"/>
    <property type="molecule type" value="Genomic_DNA"/>
</dbReference>
<evidence type="ECO:0000313" key="3">
    <source>
        <dbReference type="Proteomes" id="UP000198816"/>
    </source>
</evidence>
<dbReference type="Proteomes" id="UP000198816">
    <property type="component" value="Unassembled WGS sequence"/>
</dbReference>
<evidence type="ECO:0000256" key="1">
    <source>
        <dbReference type="SAM" id="MobiDB-lite"/>
    </source>
</evidence>
<feature type="region of interest" description="Disordered" evidence="1">
    <location>
        <begin position="79"/>
        <end position="99"/>
    </location>
</feature>
<proteinExistence type="predicted"/>
<gene>
    <name evidence="2" type="ORF">SAMN05421783_1356</name>
</gene>
<accession>A0A1H3CLF6</accession>
<keyword evidence="3" id="KW-1185">Reference proteome</keyword>
<evidence type="ECO:0000313" key="2">
    <source>
        <dbReference type="EMBL" id="SDX54424.1"/>
    </source>
</evidence>
<protein>
    <submittedName>
        <fullName evidence="2">Uncharacterized protein</fullName>
    </submittedName>
</protein>
<reference evidence="3" key="1">
    <citation type="submission" date="2016-10" db="EMBL/GenBank/DDBJ databases">
        <authorList>
            <person name="Varghese N."/>
            <person name="Submissions S."/>
        </authorList>
    </citation>
    <scope>NUCLEOTIDE SEQUENCE [LARGE SCALE GENOMIC DNA]</scope>
    <source>
        <strain evidence="3">DSM 217</strain>
    </source>
</reference>
<name>A0A1H3CLF6_THIRO</name>
<organism evidence="2 3">
    <name type="scientific">Thiocapsa roseopersicina</name>
    <dbReference type="NCBI Taxonomy" id="1058"/>
    <lineage>
        <taxon>Bacteria</taxon>
        <taxon>Pseudomonadati</taxon>
        <taxon>Pseudomonadota</taxon>
        <taxon>Gammaproteobacteria</taxon>
        <taxon>Chromatiales</taxon>
        <taxon>Chromatiaceae</taxon>
        <taxon>Thiocapsa</taxon>
    </lineage>
</organism>
<dbReference type="AlphaFoldDB" id="A0A1H3CLF6"/>
<sequence>MNVAPAAIGLARASRIDRALRRRPRALASLFIPTPPRLSLRVSIRPFTAPTGTLARTGPLCEHRRKLCISVRASPDALPRPPRCGATAPRRHPEGSPSGIADRQRPFFLRFRAFELAIQFQRLPTRLCRFDLCRGFGHELPPFPRSPTPVPARAPVRSFYVCGCAPRFSEKFMKKGNQTPWGHATTSTPAGSSSPTAAGAVMRIVPLALLSLAGRT</sequence>